<feature type="transmembrane region" description="Helical" evidence="1">
    <location>
        <begin position="57"/>
        <end position="77"/>
    </location>
</feature>
<dbReference type="EMBL" id="CP102294">
    <property type="protein sequence ID" value="UWN57939.1"/>
    <property type="molecule type" value="Genomic_DNA"/>
</dbReference>
<protein>
    <submittedName>
        <fullName evidence="3">S41 family peptidase</fullName>
    </submittedName>
</protein>
<name>A0ABY5V2E6_9BACT</name>
<dbReference type="Gene3D" id="3.90.226.10">
    <property type="entry name" value="2-enoyl-CoA Hydratase, Chain A, domain 1"/>
    <property type="match status" value="1"/>
</dbReference>
<organism evidence="3 4">
    <name type="scientific">Alistipes ihumii AP11</name>
    <dbReference type="NCBI Taxonomy" id="1211813"/>
    <lineage>
        <taxon>Bacteria</taxon>
        <taxon>Pseudomonadati</taxon>
        <taxon>Bacteroidota</taxon>
        <taxon>Bacteroidia</taxon>
        <taxon>Bacteroidales</taxon>
        <taxon>Rikenellaceae</taxon>
        <taxon>Alistipes</taxon>
    </lineage>
</organism>
<proteinExistence type="predicted"/>
<dbReference type="SUPFAM" id="SSF52096">
    <property type="entry name" value="ClpP/crotonase"/>
    <property type="match status" value="1"/>
</dbReference>
<sequence length="578" mass="66910">MKFTFCGGRKDAEVKNTENPIICAQHIKIKTFSTSIWIYIMKSKKITCIIFKKSKRLCFLLSITIFLPLLGHAGSAYSNYSDSVKYICNDEIAFIIDHIENTYISGRRGIEDEEWNNNKSIVYNRLQNFLDEKIDGYYVYVWRYLNLLKDDAHFKFPDDGMFNRWEYFKKDDYLFPLWVQTWKDGSIYNVKDYNGIIPRFAQILSINGRSAKEMALMNRAIGPGEEANAMAMMNAKYETDPAYWPNFANFLFMEGIRAPFEVVYIRPDNNRQDTVILGNISREEMYRQFKKSGDKRKVKSEIGFGKKPIVYENLGDGIGVLSINSFWGKRWSSMLLFGKDWRYKRLLRRAMRRIDRDNIKDLIIDVSLNCGGMTENVYYTLNYFTDKPIDINAKYRVIDEGREKLQTNIERSPYIKESDRERLIEYIGTLKDGTVFCTDTVCDLQYVLDHPKHGFRGNVYVLTGPLTYSASQMFARYCQTLGIGLTAGQHCGGYTEISTGNTAKITLPQLKQLEFEVPFGVTRICKEDDPYDYPPVDIPIDHPFEEWLKRENRSLDRLIGMIRNGTAAASASGPASPK</sequence>
<dbReference type="InterPro" id="IPR029045">
    <property type="entry name" value="ClpP/crotonase-like_dom_sf"/>
</dbReference>
<dbReference type="Pfam" id="PF03572">
    <property type="entry name" value="Peptidase_S41"/>
    <property type="match status" value="1"/>
</dbReference>
<dbReference type="Proteomes" id="UP001059295">
    <property type="component" value="Chromosome"/>
</dbReference>
<evidence type="ECO:0000259" key="2">
    <source>
        <dbReference type="Pfam" id="PF03572"/>
    </source>
</evidence>
<accession>A0ABY5V2E6</accession>
<evidence type="ECO:0000256" key="1">
    <source>
        <dbReference type="SAM" id="Phobius"/>
    </source>
</evidence>
<keyword evidence="4" id="KW-1185">Reference proteome</keyword>
<dbReference type="GeneID" id="82890859"/>
<keyword evidence="1" id="KW-0812">Transmembrane</keyword>
<evidence type="ECO:0000313" key="4">
    <source>
        <dbReference type="Proteomes" id="UP001059295"/>
    </source>
</evidence>
<feature type="domain" description="Tail specific protease" evidence="2">
    <location>
        <begin position="318"/>
        <end position="499"/>
    </location>
</feature>
<evidence type="ECO:0000313" key="3">
    <source>
        <dbReference type="EMBL" id="UWN57939.1"/>
    </source>
</evidence>
<keyword evidence="1" id="KW-0472">Membrane</keyword>
<reference evidence="3" key="1">
    <citation type="journal article" date="2022" name="Cell">
        <title>Design, construction, and in vivo augmentation of a complex gut microbiome.</title>
        <authorList>
            <person name="Cheng A.G."/>
            <person name="Ho P.Y."/>
            <person name="Aranda-Diaz A."/>
            <person name="Jain S."/>
            <person name="Yu F.B."/>
            <person name="Meng X."/>
            <person name="Wang M."/>
            <person name="Iakiviak M."/>
            <person name="Nagashima K."/>
            <person name="Zhao A."/>
            <person name="Murugkar P."/>
            <person name="Patil A."/>
            <person name="Atabakhsh K."/>
            <person name="Weakley A."/>
            <person name="Yan J."/>
            <person name="Brumbaugh A.R."/>
            <person name="Higginbottom S."/>
            <person name="Dimas A."/>
            <person name="Shiver A.L."/>
            <person name="Deutschbauer A."/>
            <person name="Neff N."/>
            <person name="Sonnenburg J.L."/>
            <person name="Huang K.C."/>
            <person name="Fischbach M.A."/>
        </authorList>
    </citation>
    <scope>NUCLEOTIDE SEQUENCE</scope>
    <source>
        <strain evidence="3">AP11</strain>
    </source>
</reference>
<dbReference type="RefSeq" id="WP_019246286.1">
    <property type="nucleotide sequence ID" value="NZ_CAPH01000014.1"/>
</dbReference>
<gene>
    <name evidence="3" type="ORF">NQ491_03955</name>
</gene>
<keyword evidence="1" id="KW-1133">Transmembrane helix</keyword>
<dbReference type="InterPro" id="IPR005151">
    <property type="entry name" value="Tail-specific_protease"/>
</dbReference>